<accession>A0AAD8A3K8</accession>
<dbReference type="InterPro" id="IPR011074">
    <property type="entry name" value="CRAL/TRIO_N_dom"/>
</dbReference>
<sequence length="165" mass="19331">MSRKSKAPTNYVLCEDVGLDIENDFSRIQEAVNELRSFVTEEKNLKVRMDDVFMLRYLRASDFDPKKAFDKMRPWKKLQLHVINTSTLVDMIVKVVYPFLSSSFKERIFFHGNDFSSLHKYVDPEVLPREYGGGKTEIDYGKMQKYLCDNEEKLMELCSLGYIST</sequence>
<dbReference type="EMBL" id="JASPKZ010003853">
    <property type="protein sequence ID" value="KAJ9591889.1"/>
    <property type="molecule type" value="Genomic_DNA"/>
</dbReference>
<keyword evidence="3" id="KW-1185">Reference proteome</keyword>
<gene>
    <name evidence="2" type="ORF">L9F63_001564</name>
</gene>
<dbReference type="PROSITE" id="PS50191">
    <property type="entry name" value="CRAL_TRIO"/>
    <property type="match status" value="1"/>
</dbReference>
<dbReference type="Pfam" id="PF00650">
    <property type="entry name" value="CRAL_TRIO"/>
    <property type="match status" value="1"/>
</dbReference>
<dbReference type="InterPro" id="IPR036273">
    <property type="entry name" value="CRAL/TRIO_N_dom_sf"/>
</dbReference>
<reference evidence="2" key="2">
    <citation type="submission" date="2023-05" db="EMBL/GenBank/DDBJ databases">
        <authorList>
            <person name="Fouks B."/>
        </authorList>
    </citation>
    <scope>NUCLEOTIDE SEQUENCE</scope>
    <source>
        <strain evidence="2">Stay&amp;Tobe</strain>
        <tissue evidence="2">Testes</tissue>
    </source>
</reference>
<organism evidence="2 3">
    <name type="scientific">Diploptera punctata</name>
    <name type="common">Pacific beetle cockroach</name>
    <dbReference type="NCBI Taxonomy" id="6984"/>
    <lineage>
        <taxon>Eukaryota</taxon>
        <taxon>Metazoa</taxon>
        <taxon>Ecdysozoa</taxon>
        <taxon>Arthropoda</taxon>
        <taxon>Hexapoda</taxon>
        <taxon>Insecta</taxon>
        <taxon>Pterygota</taxon>
        <taxon>Neoptera</taxon>
        <taxon>Polyneoptera</taxon>
        <taxon>Dictyoptera</taxon>
        <taxon>Blattodea</taxon>
        <taxon>Blaberoidea</taxon>
        <taxon>Blaberidae</taxon>
        <taxon>Diplopterinae</taxon>
        <taxon>Diploptera</taxon>
    </lineage>
</organism>
<evidence type="ECO:0000259" key="1">
    <source>
        <dbReference type="PROSITE" id="PS50191"/>
    </source>
</evidence>
<name>A0AAD8A3K8_DIPPU</name>
<dbReference type="AlphaFoldDB" id="A0AAD8A3K8"/>
<dbReference type="CDD" id="cd00170">
    <property type="entry name" value="SEC14"/>
    <property type="match status" value="1"/>
</dbReference>
<protein>
    <recommendedName>
        <fullName evidence="1">CRAL-TRIO domain-containing protein</fullName>
    </recommendedName>
</protein>
<reference evidence="2" key="1">
    <citation type="journal article" date="2023" name="IScience">
        <title>Live-bearing cockroach genome reveals convergent evolutionary mechanisms linked to viviparity in insects and beyond.</title>
        <authorList>
            <person name="Fouks B."/>
            <person name="Harrison M.C."/>
            <person name="Mikhailova A.A."/>
            <person name="Marchal E."/>
            <person name="English S."/>
            <person name="Carruthers M."/>
            <person name="Jennings E.C."/>
            <person name="Chiamaka E.L."/>
            <person name="Frigard R.A."/>
            <person name="Pippel M."/>
            <person name="Attardo G.M."/>
            <person name="Benoit J.B."/>
            <person name="Bornberg-Bauer E."/>
            <person name="Tobe S.S."/>
        </authorList>
    </citation>
    <scope>NUCLEOTIDE SEQUENCE</scope>
    <source>
        <strain evidence="2">Stay&amp;Tobe</strain>
    </source>
</reference>
<feature type="domain" description="CRAL-TRIO" evidence="1">
    <location>
        <begin position="69"/>
        <end position="139"/>
    </location>
</feature>
<dbReference type="GO" id="GO:1902936">
    <property type="term" value="F:phosphatidylinositol bisphosphate binding"/>
    <property type="evidence" value="ECO:0007669"/>
    <property type="project" value="TreeGrafter"/>
</dbReference>
<dbReference type="SMART" id="SM01100">
    <property type="entry name" value="CRAL_TRIO_N"/>
    <property type="match status" value="1"/>
</dbReference>
<dbReference type="Pfam" id="PF03765">
    <property type="entry name" value="CRAL_TRIO_N"/>
    <property type="match status" value="1"/>
</dbReference>
<dbReference type="PANTHER" id="PTHR10174">
    <property type="entry name" value="ALPHA-TOCOPHEROL TRANSFER PROTEIN-RELATED"/>
    <property type="match status" value="1"/>
</dbReference>
<dbReference type="Gene3D" id="3.40.525.10">
    <property type="entry name" value="CRAL-TRIO lipid binding domain"/>
    <property type="match status" value="1"/>
</dbReference>
<dbReference type="InterPro" id="IPR036865">
    <property type="entry name" value="CRAL-TRIO_dom_sf"/>
</dbReference>
<dbReference type="Gene3D" id="1.10.8.20">
    <property type="entry name" value="N-terminal domain of phosphatidylinositol transfer protein sec14p"/>
    <property type="match status" value="1"/>
</dbReference>
<proteinExistence type="predicted"/>
<evidence type="ECO:0000313" key="2">
    <source>
        <dbReference type="EMBL" id="KAJ9591889.1"/>
    </source>
</evidence>
<dbReference type="PANTHER" id="PTHR10174:SF226">
    <property type="entry name" value="CLAVESIN-1-LIKE PROTEIN"/>
    <property type="match status" value="1"/>
</dbReference>
<comment type="caution">
    <text evidence="2">The sequence shown here is derived from an EMBL/GenBank/DDBJ whole genome shotgun (WGS) entry which is preliminary data.</text>
</comment>
<dbReference type="GO" id="GO:0016020">
    <property type="term" value="C:membrane"/>
    <property type="evidence" value="ECO:0007669"/>
    <property type="project" value="TreeGrafter"/>
</dbReference>
<evidence type="ECO:0000313" key="3">
    <source>
        <dbReference type="Proteomes" id="UP001233999"/>
    </source>
</evidence>
<dbReference type="SUPFAM" id="SSF46938">
    <property type="entry name" value="CRAL/TRIO N-terminal domain"/>
    <property type="match status" value="1"/>
</dbReference>
<dbReference type="SUPFAM" id="SSF52087">
    <property type="entry name" value="CRAL/TRIO domain"/>
    <property type="match status" value="1"/>
</dbReference>
<dbReference type="InterPro" id="IPR001251">
    <property type="entry name" value="CRAL-TRIO_dom"/>
</dbReference>
<dbReference type="Proteomes" id="UP001233999">
    <property type="component" value="Unassembled WGS sequence"/>
</dbReference>